<feature type="non-terminal residue" evidence="3">
    <location>
        <position position="120"/>
    </location>
</feature>
<dbReference type="Proteomes" id="UP000294567">
    <property type="component" value="Unassembled WGS sequence"/>
</dbReference>
<dbReference type="Gene3D" id="3.40.50.1970">
    <property type="match status" value="1"/>
</dbReference>
<dbReference type="PANTHER" id="PTHR43633">
    <property type="entry name" value="ALCOHOL DEHYDROGENASE YQHD"/>
    <property type="match status" value="1"/>
</dbReference>
<proteinExistence type="predicted"/>
<evidence type="ECO:0000256" key="1">
    <source>
        <dbReference type="ARBA" id="ARBA00023002"/>
    </source>
</evidence>
<name>A0A4R3KLR1_9FIRM</name>
<dbReference type="OrthoDB" id="9815791at2"/>
<dbReference type="GO" id="GO:1990362">
    <property type="term" value="F:butanol dehydrogenase (NAD+) activity"/>
    <property type="evidence" value="ECO:0007669"/>
    <property type="project" value="InterPro"/>
</dbReference>
<dbReference type="GO" id="GO:0046872">
    <property type="term" value="F:metal ion binding"/>
    <property type="evidence" value="ECO:0007669"/>
    <property type="project" value="InterPro"/>
</dbReference>
<dbReference type="InterPro" id="IPR001670">
    <property type="entry name" value="ADH_Fe/GldA"/>
</dbReference>
<dbReference type="Pfam" id="PF00465">
    <property type="entry name" value="Fe-ADH"/>
    <property type="match status" value="1"/>
</dbReference>
<evidence type="ECO:0000313" key="4">
    <source>
        <dbReference type="Proteomes" id="UP000294567"/>
    </source>
</evidence>
<reference evidence="3 4" key="1">
    <citation type="submission" date="2019-03" db="EMBL/GenBank/DDBJ databases">
        <title>Genomic Encyclopedia of Type Strains, Phase IV (KMG-IV): sequencing the most valuable type-strain genomes for metagenomic binning, comparative biology and taxonomic classification.</title>
        <authorList>
            <person name="Goeker M."/>
        </authorList>
    </citation>
    <scope>NUCLEOTIDE SEQUENCE [LARGE SCALE GENOMIC DNA]</scope>
    <source>
        <strain evidence="3 4">DSM 26752</strain>
    </source>
</reference>
<dbReference type="FunFam" id="3.40.50.1970:FF:000003">
    <property type="entry name" value="Alcohol dehydrogenase, iron-containing"/>
    <property type="match status" value="1"/>
</dbReference>
<evidence type="ECO:0000259" key="2">
    <source>
        <dbReference type="Pfam" id="PF00465"/>
    </source>
</evidence>
<keyword evidence="1" id="KW-0560">Oxidoreductase</keyword>
<dbReference type="GO" id="GO:0005829">
    <property type="term" value="C:cytosol"/>
    <property type="evidence" value="ECO:0007669"/>
    <property type="project" value="TreeGrafter"/>
</dbReference>
<dbReference type="GO" id="GO:1990002">
    <property type="term" value="F:methylglyoxal reductase (NADPH) (acetol producing) activity"/>
    <property type="evidence" value="ECO:0007669"/>
    <property type="project" value="TreeGrafter"/>
</dbReference>
<evidence type="ECO:0000313" key="3">
    <source>
        <dbReference type="EMBL" id="TCS84796.1"/>
    </source>
</evidence>
<gene>
    <name evidence="3" type="ORF">EDD65_1353</name>
</gene>
<keyword evidence="4" id="KW-1185">Reference proteome</keyword>
<dbReference type="PANTHER" id="PTHR43633:SF1">
    <property type="entry name" value="ALCOHOL DEHYDROGENASE YQHD"/>
    <property type="match status" value="1"/>
</dbReference>
<protein>
    <submittedName>
        <fullName evidence="3">Iron-containing alcohol dehydrogenase-like protein</fullName>
    </submittedName>
</protein>
<dbReference type="EMBL" id="SMAE01000035">
    <property type="protein sequence ID" value="TCS84796.1"/>
    <property type="molecule type" value="Genomic_DNA"/>
</dbReference>
<comment type="caution">
    <text evidence="3">The sequence shown here is derived from an EMBL/GenBank/DDBJ whole genome shotgun (WGS) entry which is preliminary data.</text>
</comment>
<dbReference type="GO" id="GO:0008106">
    <property type="term" value="F:alcohol dehydrogenase (NADP+) activity"/>
    <property type="evidence" value="ECO:0007669"/>
    <property type="project" value="TreeGrafter"/>
</dbReference>
<feature type="domain" description="Alcohol dehydrogenase iron-type/glycerol dehydrogenase GldA" evidence="2">
    <location>
        <begin position="9"/>
        <end position="119"/>
    </location>
</feature>
<dbReference type="RefSeq" id="WP_132029772.1">
    <property type="nucleotide sequence ID" value="NZ_SMAE01000035.1"/>
</dbReference>
<dbReference type="SUPFAM" id="SSF56796">
    <property type="entry name" value="Dehydroquinate synthase-like"/>
    <property type="match status" value="1"/>
</dbReference>
<dbReference type="InterPro" id="IPR044731">
    <property type="entry name" value="BDH-like"/>
</dbReference>
<dbReference type="AlphaFoldDB" id="A0A4R3KLR1"/>
<sequence length="120" mass="13454">MKNFHYSIPTEIFFGKGQIKVLADEIKKYGTRVLLTYGGGSIKRIGLYQEVVDILKDNHIPFWELSGIEPNPRIDSVREGIKIVRENNIDFILAVGGGSTIDCSKAIAAGYYYDGDPWDL</sequence>
<accession>A0A4R3KLR1</accession>
<organism evidence="3 4">
    <name type="scientific">Keratinibaculum paraultunense</name>
    <dbReference type="NCBI Taxonomy" id="1278232"/>
    <lineage>
        <taxon>Bacteria</taxon>
        <taxon>Bacillati</taxon>
        <taxon>Bacillota</taxon>
        <taxon>Tissierellia</taxon>
        <taxon>Tissierellales</taxon>
        <taxon>Tepidimicrobiaceae</taxon>
        <taxon>Keratinibaculum</taxon>
    </lineage>
</organism>